<dbReference type="Gene3D" id="3.40.50.10330">
    <property type="entry name" value="Probable inorganic polyphosphate/atp-NAD kinase, domain 1"/>
    <property type="match status" value="1"/>
</dbReference>
<dbReference type="CDD" id="cd01783">
    <property type="entry name" value="RA2_DAGK-theta"/>
    <property type="match status" value="1"/>
</dbReference>
<keyword evidence="5" id="KW-1003">Cell membrane</keyword>
<evidence type="ECO:0000256" key="10">
    <source>
        <dbReference type="ARBA" id="ARBA00022737"/>
    </source>
</evidence>
<dbReference type="GO" id="GO:0007200">
    <property type="term" value="P:phospholipase C-activating G protein-coupled receptor signaling pathway"/>
    <property type="evidence" value="ECO:0007669"/>
    <property type="project" value="InterPro"/>
</dbReference>
<dbReference type="Pfam" id="PF24099">
    <property type="entry name" value="RBD_DGKtheta"/>
    <property type="match status" value="1"/>
</dbReference>
<feature type="region of interest" description="Disordered" evidence="21">
    <location>
        <begin position="1"/>
        <end position="300"/>
    </location>
</feature>
<feature type="compositionally biased region" description="Pro residues" evidence="21">
    <location>
        <begin position="148"/>
        <end position="180"/>
    </location>
</feature>
<dbReference type="SUPFAM" id="SSF54236">
    <property type="entry name" value="Ubiquitin-like"/>
    <property type="match status" value="1"/>
</dbReference>
<feature type="domain" description="Phorbol-ester/DAG-type" evidence="22">
    <location>
        <begin position="359"/>
        <end position="406"/>
    </location>
</feature>
<dbReference type="InterPro" id="IPR056392">
    <property type="entry name" value="DGKtheta_RBD"/>
</dbReference>
<dbReference type="Proteomes" id="UP000694429">
    <property type="component" value="Chromosome 3"/>
</dbReference>
<dbReference type="InterPro" id="IPR029071">
    <property type="entry name" value="Ubiquitin-like_domsf"/>
</dbReference>
<dbReference type="Ensembl" id="ENSCAFT00030000559.1">
    <property type="protein sequence ID" value="ENSCAFP00030000490.1"/>
    <property type="gene ID" value="ENSCAFG00030000339.1"/>
</dbReference>
<evidence type="ECO:0000256" key="6">
    <source>
        <dbReference type="ARBA" id="ARBA00022490"/>
    </source>
</evidence>
<feature type="region of interest" description="Disordered" evidence="21">
    <location>
        <begin position="644"/>
        <end position="673"/>
    </location>
</feature>
<dbReference type="PRINTS" id="PR00008">
    <property type="entry name" value="DAGPEDOMAIN"/>
</dbReference>
<dbReference type="InterPro" id="IPR002219">
    <property type="entry name" value="PKC_DAG/PE"/>
</dbReference>
<dbReference type="Gene3D" id="3.10.20.90">
    <property type="entry name" value="Phosphatidylinositol 3-kinase Catalytic Subunit, Chain A, domain 1"/>
    <property type="match status" value="1"/>
</dbReference>
<dbReference type="SMART" id="SM00045">
    <property type="entry name" value="DAGKa"/>
    <property type="match status" value="1"/>
</dbReference>
<feature type="region of interest" description="Disordered" evidence="21">
    <location>
        <begin position="1200"/>
        <end position="1233"/>
    </location>
</feature>
<dbReference type="SUPFAM" id="SSF111331">
    <property type="entry name" value="NAD kinase/diacylglycerol kinase-like"/>
    <property type="match status" value="1"/>
</dbReference>
<evidence type="ECO:0000256" key="7">
    <source>
        <dbReference type="ARBA" id="ARBA00022553"/>
    </source>
</evidence>
<evidence type="ECO:0000256" key="11">
    <source>
        <dbReference type="ARBA" id="ARBA00022741"/>
    </source>
</evidence>
<accession>A0A8C0LUC2</accession>
<evidence type="ECO:0000256" key="21">
    <source>
        <dbReference type="SAM" id="MobiDB-lite"/>
    </source>
</evidence>
<evidence type="ECO:0000256" key="2">
    <source>
        <dbReference type="ARBA" id="ARBA00004496"/>
    </source>
</evidence>
<dbReference type="SMART" id="SM00109">
    <property type="entry name" value="C1"/>
    <property type="match status" value="3"/>
</dbReference>
<dbReference type="InterPro" id="IPR016064">
    <property type="entry name" value="NAD/diacylglycerol_kinase_sf"/>
</dbReference>
<keyword evidence="12" id="KW-0863">Zinc-finger</keyword>
<comment type="subcellular location">
    <subcellularLocation>
        <location evidence="1">Cell membrane</location>
    </subcellularLocation>
    <subcellularLocation>
        <location evidence="2">Cytoplasm</location>
    </subcellularLocation>
</comment>
<dbReference type="SUPFAM" id="SSF57889">
    <property type="entry name" value="Cysteine-rich domain"/>
    <property type="match status" value="3"/>
</dbReference>
<feature type="compositionally biased region" description="Low complexity" evidence="21">
    <location>
        <begin position="136"/>
        <end position="147"/>
    </location>
</feature>
<evidence type="ECO:0000256" key="8">
    <source>
        <dbReference type="ARBA" id="ARBA00022679"/>
    </source>
</evidence>
<evidence type="ECO:0000256" key="19">
    <source>
        <dbReference type="ARBA" id="ARBA00023411"/>
    </source>
</evidence>
<dbReference type="SMART" id="SM00046">
    <property type="entry name" value="DAGKc"/>
    <property type="match status" value="1"/>
</dbReference>
<feature type="compositionally biased region" description="Gly residues" evidence="21">
    <location>
        <begin position="203"/>
        <end position="217"/>
    </location>
</feature>
<dbReference type="FunFam" id="3.40.50.10330:FF:000012">
    <property type="entry name" value="Diacylglycerol kinase"/>
    <property type="match status" value="1"/>
</dbReference>
<dbReference type="Pfam" id="PF00788">
    <property type="entry name" value="RA"/>
    <property type="match status" value="1"/>
</dbReference>
<dbReference type="Gene3D" id="3.30.60.20">
    <property type="match status" value="3"/>
</dbReference>
<sequence length="1233" mass="129765">MGSGWPSWTRRACPSGAGRGGRGGGRPLGPSPRAVGRGTAPGWGCPPRLPGPVTSQPAEDAAAPSPCRAGGAHAARIHAGPAAAGGGGGRALLQTHPLAPGLGRGQPRTAGGTRVSRGRCPCAQARLRAGADARRGAPARSPALPAGPRGPPRAAPPPPRPRRPGPAPGPAPAARAPPRPRSQARACAVAAGAVGSRARTAGSAGGGGGRRGRQAGGGRREAAAPVGRSADPALARRGGSGSRAGMAAAAEPRARAWLGGGSPRSGSPSCSPELGGRGGARAGAGPGPGAGGSHPQSGHSFRKATLTKPTFCHLCSDFIWGLAGFLCDVCNFMSHEKCLKHVKTPCASVAPSLVRVPVAHCFGPRGLYKRKFCAVCRKALEAPALRCEVCELHVHPECVPFACSDCRQCHHDGHRDHDAQHHHWREGNLPSGARCEVCRKTCGSSDVLAGVRCEWCGVQVGALGGGVLGRGAAPHPRLRLTLSGTWSEGGSCPLRPAWGGVLGPAWPRTVEGRPCRPQAHSVCSAALAPECTFGRLHTLVLPPACVRLLSRNFSKMHCFRISEGAVPEPGDEDDGVDGSTPAGLGREAPESSKLTLKIFDGNDALQRNHFRVISVPRLARNEEVLEAALRAYYVLEDPRDFELQPVPAPVPAGDSGARGRPRGSGAAEEEGGRGPEAWIVRAVPHAQELLRIYPAWLKVGVAYVSIRVTPQSTARTVVLEVLPLLGRQAEGPEGFQLVEVLMGSRQVQRTVLQDAEPLLARLRDIRQTSLRQMSQTRFYVAENRVVAPHVSLFVGGLPPGLSTQEYASLLDEAVAAKAGLVSVSRVYSSQGAVVLDVACFAEAERLYMLVRDTAVHGRPLMALVLPDVLHSKLPPDCCPLLVFVNPKSGGLKGRDLLCSFRKLLNPHQVFELTNGGPLPGFHVFSQVPRFRVLVCGGDGTVGWVLAALEEVRPRLACPEPSVAILPLGTGNDLGRVLRWGAGYSGEDPLSVLVSVDEADAVLMDRWTILLDAHEAGGGETGVADVEPPKIVQMSNYCGIGIDAELSLDFHQAREEEPGKFTSRFHNKGVYVRVGLQKISHARGLHKEIRLQVEQQEVELPSIEGLIFINIPSWGSGADLWGSDSDSRFEKPRMDDGLLEVVGVTGVMHMGQVQGGLRSGIRIAQGSYFRVTLLKATPVQVDGEPWVQAPGHMIISAAGPKVHMLRKTKQKPRKSGAPKDARADGVPAPEGDPK</sequence>
<keyword evidence="13 20" id="KW-0418">Kinase</keyword>
<dbReference type="InterPro" id="IPR037607">
    <property type="entry name" value="DGK"/>
</dbReference>
<feature type="domain" description="DAGKc" evidence="23">
    <location>
        <begin position="875"/>
        <end position="1012"/>
    </location>
</feature>
<keyword evidence="6" id="KW-0963">Cytoplasm</keyword>
<evidence type="ECO:0000256" key="16">
    <source>
        <dbReference type="ARBA" id="ARBA00023098"/>
    </source>
</evidence>
<evidence type="ECO:0000256" key="13">
    <source>
        <dbReference type="ARBA" id="ARBA00022777"/>
    </source>
</evidence>
<evidence type="ECO:0000313" key="26">
    <source>
        <dbReference type="Proteomes" id="UP000694429"/>
    </source>
</evidence>
<evidence type="ECO:0000256" key="20">
    <source>
        <dbReference type="RuleBase" id="RU361128"/>
    </source>
</evidence>
<evidence type="ECO:0000256" key="1">
    <source>
        <dbReference type="ARBA" id="ARBA00004236"/>
    </source>
</evidence>
<comment type="pathway">
    <text evidence="3">Lipid metabolism; glycerolipid metabolism.</text>
</comment>
<evidence type="ECO:0000259" key="23">
    <source>
        <dbReference type="PROSITE" id="PS50146"/>
    </source>
</evidence>
<dbReference type="UniPathway" id="UPA00230"/>
<feature type="domain" description="Ras-associating" evidence="24">
    <location>
        <begin position="686"/>
        <end position="785"/>
    </location>
</feature>
<dbReference type="PROSITE" id="PS50200">
    <property type="entry name" value="RA"/>
    <property type="match status" value="1"/>
</dbReference>
<dbReference type="AlphaFoldDB" id="A0A8C0LUC2"/>
<keyword evidence="11 20" id="KW-0547">Nucleotide-binding</keyword>
<dbReference type="GO" id="GO:0005524">
    <property type="term" value="F:ATP binding"/>
    <property type="evidence" value="ECO:0007669"/>
    <property type="project" value="UniProtKB-KW"/>
</dbReference>
<dbReference type="CDD" id="cd20803">
    <property type="entry name" value="C1_DGKtheta_typeV_rpt1"/>
    <property type="match status" value="1"/>
</dbReference>
<dbReference type="GO" id="GO:0005886">
    <property type="term" value="C:plasma membrane"/>
    <property type="evidence" value="ECO:0007669"/>
    <property type="project" value="UniProtKB-SubCell"/>
</dbReference>
<evidence type="ECO:0000256" key="9">
    <source>
        <dbReference type="ARBA" id="ARBA00022723"/>
    </source>
</evidence>
<dbReference type="InterPro" id="IPR001206">
    <property type="entry name" value="Diacylglycerol_kinase_cat_dom"/>
</dbReference>
<dbReference type="FunFam" id="3.30.60.20:FF:000053">
    <property type="entry name" value="Diacylglycerol kinase"/>
    <property type="match status" value="1"/>
</dbReference>
<dbReference type="PROSITE" id="PS50146">
    <property type="entry name" value="DAGK"/>
    <property type="match status" value="1"/>
</dbReference>
<proteinExistence type="inferred from homology"/>
<evidence type="ECO:0000259" key="22">
    <source>
        <dbReference type="PROSITE" id="PS50081"/>
    </source>
</evidence>
<evidence type="ECO:0000256" key="17">
    <source>
        <dbReference type="ARBA" id="ARBA00023136"/>
    </source>
</evidence>
<dbReference type="PROSITE" id="PS50081">
    <property type="entry name" value="ZF_DAG_PE_2"/>
    <property type="match status" value="2"/>
</dbReference>
<dbReference type="GO" id="GO:0046486">
    <property type="term" value="P:glycerolipid metabolic process"/>
    <property type="evidence" value="ECO:0007669"/>
    <property type="project" value="UniProtKB-UniPathway"/>
</dbReference>
<evidence type="ECO:0000256" key="14">
    <source>
        <dbReference type="ARBA" id="ARBA00022833"/>
    </source>
</evidence>
<feature type="compositionally biased region" description="Low complexity" evidence="21">
    <location>
        <begin position="68"/>
        <end position="82"/>
    </location>
</feature>
<protein>
    <recommendedName>
        <fullName evidence="20">Diacylglycerol kinase</fullName>
        <shortName evidence="20">DAG kinase</shortName>
        <ecNumber evidence="20">2.7.1.107</ecNumber>
    </recommendedName>
</protein>
<dbReference type="InterPro" id="IPR000756">
    <property type="entry name" value="Diacylglycerol_kin_accessory"/>
</dbReference>
<evidence type="ECO:0000259" key="24">
    <source>
        <dbReference type="PROSITE" id="PS50200"/>
    </source>
</evidence>
<organism evidence="25 26">
    <name type="scientific">Canis lupus familiaris</name>
    <name type="common">Dog</name>
    <name type="synonym">Canis familiaris</name>
    <dbReference type="NCBI Taxonomy" id="9615"/>
    <lineage>
        <taxon>Eukaryota</taxon>
        <taxon>Metazoa</taxon>
        <taxon>Chordata</taxon>
        <taxon>Craniata</taxon>
        <taxon>Vertebrata</taxon>
        <taxon>Euteleostomi</taxon>
        <taxon>Mammalia</taxon>
        <taxon>Eutheria</taxon>
        <taxon>Laurasiatheria</taxon>
        <taxon>Carnivora</taxon>
        <taxon>Caniformia</taxon>
        <taxon>Canidae</taxon>
        <taxon>Canis</taxon>
    </lineage>
</organism>
<evidence type="ECO:0000256" key="5">
    <source>
        <dbReference type="ARBA" id="ARBA00022475"/>
    </source>
</evidence>
<evidence type="ECO:0000256" key="4">
    <source>
        <dbReference type="ARBA" id="ARBA00009280"/>
    </source>
</evidence>
<feature type="region of interest" description="Disordered" evidence="21">
    <location>
        <begin position="564"/>
        <end position="590"/>
    </location>
</feature>
<feature type="compositionally biased region" description="Low complexity" evidence="21">
    <location>
        <begin position="223"/>
        <end position="257"/>
    </location>
</feature>
<keyword evidence="10" id="KW-0677">Repeat</keyword>
<reference evidence="25" key="1">
    <citation type="submission" date="2019-03" db="EMBL/GenBank/DDBJ databases">
        <authorList>
            <person name="Warren W.C."/>
            <person name="Johnson G.S."/>
        </authorList>
    </citation>
    <scope>NUCLEOTIDE SEQUENCE [LARGE SCALE GENOMIC DNA]</scope>
    <source>
        <strain evidence="25">Basenji</strain>
    </source>
</reference>
<dbReference type="CDD" id="cd20804">
    <property type="entry name" value="C1_DGKtheta_typeV_rpt2"/>
    <property type="match status" value="1"/>
</dbReference>
<keyword evidence="9" id="KW-0479">Metal-binding</keyword>
<reference evidence="25" key="2">
    <citation type="submission" date="2025-08" db="UniProtKB">
        <authorList>
            <consortium name="Ensembl"/>
        </authorList>
    </citation>
    <scope>IDENTIFICATION</scope>
</reference>
<keyword evidence="15 20" id="KW-0067">ATP-binding</keyword>
<keyword evidence="14" id="KW-0862">Zinc</keyword>
<evidence type="ECO:0000256" key="3">
    <source>
        <dbReference type="ARBA" id="ARBA00005175"/>
    </source>
</evidence>
<dbReference type="SMART" id="SM00314">
    <property type="entry name" value="RA"/>
    <property type="match status" value="1"/>
</dbReference>
<feature type="compositionally biased region" description="Gly residues" evidence="21">
    <location>
        <begin position="275"/>
        <end position="292"/>
    </location>
</feature>
<comment type="similarity">
    <text evidence="4 20">Belongs to the eukaryotic diacylglycerol kinase family.</text>
</comment>
<dbReference type="GO" id="GO:0005737">
    <property type="term" value="C:cytoplasm"/>
    <property type="evidence" value="ECO:0007669"/>
    <property type="project" value="UniProtKB-SubCell"/>
</dbReference>
<dbReference type="FunFam" id="3.10.20.90:FF:000188">
    <property type="entry name" value="Diacylglycerol kinase"/>
    <property type="match status" value="1"/>
</dbReference>
<dbReference type="PROSITE" id="PS00479">
    <property type="entry name" value="ZF_DAG_PE_1"/>
    <property type="match status" value="2"/>
</dbReference>
<feature type="compositionally biased region" description="Basic residues" evidence="21">
    <location>
        <begin position="1202"/>
        <end position="1215"/>
    </location>
</feature>
<feature type="domain" description="Phorbol-ester/DAG-type" evidence="22">
    <location>
        <begin position="298"/>
        <end position="346"/>
    </location>
</feature>
<keyword evidence="8 20" id="KW-0808">Transferase</keyword>
<dbReference type="GO" id="GO:0004143">
    <property type="term" value="F:ATP-dependent diacylglycerol kinase activity"/>
    <property type="evidence" value="ECO:0007669"/>
    <property type="project" value="UniProtKB-EC"/>
</dbReference>
<dbReference type="Pfam" id="PF00781">
    <property type="entry name" value="DAGK_cat"/>
    <property type="match status" value="1"/>
</dbReference>
<dbReference type="FunFam" id="2.60.200.40:FF:000004">
    <property type="entry name" value="Diacylglycerol kinase"/>
    <property type="match status" value="1"/>
</dbReference>
<dbReference type="PANTHER" id="PTHR11255:SF54">
    <property type="entry name" value="DIACYLGLYCEROL KINASE THETA"/>
    <property type="match status" value="1"/>
</dbReference>
<dbReference type="InterPro" id="IPR017438">
    <property type="entry name" value="ATP-NAD_kinase_N"/>
</dbReference>
<evidence type="ECO:0000256" key="15">
    <source>
        <dbReference type="ARBA" id="ARBA00022840"/>
    </source>
</evidence>
<keyword evidence="7" id="KW-0597">Phosphoprotein</keyword>
<dbReference type="PANTHER" id="PTHR11255">
    <property type="entry name" value="DIACYLGLYCEROL KINASE"/>
    <property type="match status" value="1"/>
</dbReference>
<name>A0A8C0LUC2_CANLF</name>
<evidence type="ECO:0000256" key="12">
    <source>
        <dbReference type="ARBA" id="ARBA00022771"/>
    </source>
</evidence>
<dbReference type="Pfam" id="PF00609">
    <property type="entry name" value="DAGK_acc"/>
    <property type="match status" value="1"/>
</dbReference>
<feature type="compositionally biased region" description="Low complexity" evidence="21">
    <location>
        <begin position="181"/>
        <end position="202"/>
    </location>
</feature>
<comment type="catalytic activity">
    <reaction evidence="18">
        <text>1,2-di-(9Z-octadecenoyl)-sn-glycerol + ATP = 1,2-di-(9Z-octadecenoyl)-sn-glycero-3-phosphate + ADP + H(+)</text>
        <dbReference type="Rhea" id="RHEA:40327"/>
        <dbReference type="ChEBI" id="CHEBI:15378"/>
        <dbReference type="ChEBI" id="CHEBI:30616"/>
        <dbReference type="ChEBI" id="CHEBI:52333"/>
        <dbReference type="ChEBI" id="CHEBI:74546"/>
        <dbReference type="ChEBI" id="CHEBI:456216"/>
    </reaction>
    <physiologicalReaction direction="left-to-right" evidence="18">
        <dbReference type="Rhea" id="RHEA:40328"/>
    </physiologicalReaction>
</comment>
<dbReference type="InterPro" id="IPR000159">
    <property type="entry name" value="RA_dom"/>
</dbReference>
<dbReference type="InterPro" id="IPR046349">
    <property type="entry name" value="C1-like_sf"/>
</dbReference>
<dbReference type="EC" id="2.7.1.107" evidence="20"/>
<dbReference type="Gene3D" id="2.60.200.40">
    <property type="match status" value="1"/>
</dbReference>
<dbReference type="Pfam" id="PF00130">
    <property type="entry name" value="C1_1"/>
    <property type="match status" value="2"/>
</dbReference>
<keyword evidence="16" id="KW-0443">Lipid metabolism</keyword>
<comment type="catalytic activity">
    <reaction evidence="19">
        <text>a 1,2-diacyl-sn-glycerol + ATP = a 1,2-diacyl-sn-glycero-3-phosphate + ADP + H(+)</text>
        <dbReference type="Rhea" id="RHEA:10272"/>
        <dbReference type="ChEBI" id="CHEBI:15378"/>
        <dbReference type="ChEBI" id="CHEBI:17815"/>
        <dbReference type="ChEBI" id="CHEBI:30616"/>
        <dbReference type="ChEBI" id="CHEBI:58608"/>
        <dbReference type="ChEBI" id="CHEBI:456216"/>
        <dbReference type="EC" id="2.7.1.107"/>
    </reaction>
    <physiologicalReaction direction="left-to-right" evidence="19">
        <dbReference type="Rhea" id="RHEA:10273"/>
    </physiologicalReaction>
</comment>
<dbReference type="InterPro" id="IPR020454">
    <property type="entry name" value="DAG/PE-bd"/>
</dbReference>
<dbReference type="GO" id="GO:0008270">
    <property type="term" value="F:zinc ion binding"/>
    <property type="evidence" value="ECO:0007669"/>
    <property type="project" value="UniProtKB-KW"/>
</dbReference>
<feature type="compositionally biased region" description="Gly residues" evidence="21">
    <location>
        <begin position="17"/>
        <end position="27"/>
    </location>
</feature>
<evidence type="ECO:0000313" key="25">
    <source>
        <dbReference type="Ensembl" id="ENSCAFP00030000490.1"/>
    </source>
</evidence>
<keyword evidence="17" id="KW-0472">Membrane</keyword>
<evidence type="ECO:0000256" key="18">
    <source>
        <dbReference type="ARBA" id="ARBA00023371"/>
    </source>
</evidence>